<reference evidence="1 2" key="1">
    <citation type="submission" date="2023-09" db="EMBL/GenBank/DDBJ databases">
        <authorList>
            <person name="Rey-Velasco X."/>
        </authorList>
    </citation>
    <scope>NUCLEOTIDE SEQUENCE [LARGE SCALE GENOMIC DNA]</scope>
    <source>
        <strain evidence="1 2">F117</strain>
    </source>
</reference>
<protein>
    <recommendedName>
        <fullName evidence="3">Cytochrome c domain-containing protein</fullName>
    </recommendedName>
</protein>
<evidence type="ECO:0008006" key="3">
    <source>
        <dbReference type="Google" id="ProtNLM"/>
    </source>
</evidence>
<name>A0ABU3DBF0_9FLAO</name>
<keyword evidence="2" id="KW-1185">Reference proteome</keyword>
<dbReference type="EMBL" id="JAVRHK010000031">
    <property type="protein sequence ID" value="MDT0678694.1"/>
    <property type="molecule type" value="Genomic_DNA"/>
</dbReference>
<evidence type="ECO:0000313" key="2">
    <source>
        <dbReference type="Proteomes" id="UP001262582"/>
    </source>
</evidence>
<sequence>MKIRNFINSFSTGRNVLLGIFILAIFISLGMARKNMQTTKYVDILQKKKDSTASKEAFAKVYKVLMHPRCLNCHPKGDIPLQGDDSHVHSMKPRRGKDGKGLYAMKCANCHQDTNTPGLHSPPGNPEWHLPPADMKMVFEGRSSSELAKQLVNKSKNGNKSIEELIEHADDTLVKAGWNPAEGLALPPLSHKEFKDAWITWLENGAYTPD</sequence>
<organism evidence="1 2">
    <name type="scientific">Autumnicola musiva</name>
    <dbReference type="NCBI Taxonomy" id="3075589"/>
    <lineage>
        <taxon>Bacteria</taxon>
        <taxon>Pseudomonadati</taxon>
        <taxon>Bacteroidota</taxon>
        <taxon>Flavobacteriia</taxon>
        <taxon>Flavobacteriales</taxon>
        <taxon>Flavobacteriaceae</taxon>
        <taxon>Autumnicola</taxon>
    </lineage>
</organism>
<evidence type="ECO:0000313" key="1">
    <source>
        <dbReference type="EMBL" id="MDT0678694.1"/>
    </source>
</evidence>
<dbReference type="SUPFAM" id="SSF48695">
    <property type="entry name" value="Multiheme cytochromes"/>
    <property type="match status" value="1"/>
</dbReference>
<proteinExistence type="predicted"/>
<dbReference type="RefSeq" id="WP_311505027.1">
    <property type="nucleotide sequence ID" value="NZ_JAVRHK010000031.1"/>
</dbReference>
<dbReference type="Proteomes" id="UP001262582">
    <property type="component" value="Unassembled WGS sequence"/>
</dbReference>
<accession>A0ABU3DBF0</accession>
<gene>
    <name evidence="1" type="ORF">RM539_19120</name>
</gene>
<dbReference type="InterPro" id="IPR036280">
    <property type="entry name" value="Multihaem_cyt_sf"/>
</dbReference>
<comment type="caution">
    <text evidence="1">The sequence shown here is derived from an EMBL/GenBank/DDBJ whole genome shotgun (WGS) entry which is preliminary data.</text>
</comment>